<dbReference type="CDD" id="cd11336">
    <property type="entry name" value="AmyAc_MTSase"/>
    <property type="match status" value="1"/>
</dbReference>
<accession>A0A932I058</accession>
<dbReference type="Pfam" id="PF00128">
    <property type="entry name" value="Alpha-amylase"/>
    <property type="match status" value="1"/>
</dbReference>
<dbReference type="Gene3D" id="3.20.20.80">
    <property type="entry name" value="Glycosidases"/>
    <property type="match status" value="4"/>
</dbReference>
<protein>
    <submittedName>
        <fullName evidence="2">Malto-oligosyltrehalose synthase</fullName>
    </submittedName>
</protein>
<dbReference type="SUPFAM" id="SSF51445">
    <property type="entry name" value="(Trans)glycosidases"/>
    <property type="match status" value="1"/>
</dbReference>
<dbReference type="InterPro" id="IPR012767">
    <property type="entry name" value="Trehalose_TreY"/>
</dbReference>
<evidence type="ECO:0000313" key="2">
    <source>
        <dbReference type="EMBL" id="MBI3126859.1"/>
    </source>
</evidence>
<dbReference type="EMBL" id="JACPUR010000013">
    <property type="protein sequence ID" value="MBI3126859.1"/>
    <property type="molecule type" value="Genomic_DNA"/>
</dbReference>
<dbReference type="InterPro" id="IPR017853">
    <property type="entry name" value="GH"/>
</dbReference>
<dbReference type="GO" id="GO:0005992">
    <property type="term" value="P:trehalose biosynthetic process"/>
    <property type="evidence" value="ECO:0007669"/>
    <property type="project" value="TreeGrafter"/>
</dbReference>
<dbReference type="InterPro" id="IPR006047">
    <property type="entry name" value="GH13_cat_dom"/>
</dbReference>
<organism evidence="2 3">
    <name type="scientific">Tectimicrobiota bacterium</name>
    <dbReference type="NCBI Taxonomy" id="2528274"/>
    <lineage>
        <taxon>Bacteria</taxon>
        <taxon>Pseudomonadati</taxon>
        <taxon>Nitrospinota/Tectimicrobiota group</taxon>
        <taxon>Candidatus Tectimicrobiota</taxon>
    </lineage>
</organism>
<dbReference type="Proteomes" id="UP000782312">
    <property type="component" value="Unassembled WGS sequence"/>
</dbReference>
<comment type="caution">
    <text evidence="2">The sequence shown here is derived from an EMBL/GenBank/DDBJ whole genome shotgun (WGS) entry which is preliminary data.</text>
</comment>
<evidence type="ECO:0000313" key="3">
    <source>
        <dbReference type="Proteomes" id="UP000782312"/>
    </source>
</evidence>
<evidence type="ECO:0000259" key="1">
    <source>
        <dbReference type="SMART" id="SM00642"/>
    </source>
</evidence>
<dbReference type="AlphaFoldDB" id="A0A932I058"/>
<reference evidence="2" key="1">
    <citation type="submission" date="2020-07" db="EMBL/GenBank/DDBJ databases">
        <title>Huge and variable diversity of episymbiotic CPR bacteria and DPANN archaea in groundwater ecosystems.</title>
        <authorList>
            <person name="He C.Y."/>
            <person name="Keren R."/>
            <person name="Whittaker M."/>
            <person name="Farag I.F."/>
            <person name="Doudna J."/>
            <person name="Cate J.H.D."/>
            <person name="Banfield J.F."/>
        </authorList>
    </citation>
    <scope>NUCLEOTIDE SEQUENCE</scope>
    <source>
        <strain evidence="2">NC_groundwater_763_Ag_S-0.2um_68_21</strain>
    </source>
</reference>
<dbReference type="GO" id="GO:0047470">
    <property type="term" value="F:(1,4)-alpha-D-glucan 1-alpha-D-glucosylmutase activity"/>
    <property type="evidence" value="ECO:0007669"/>
    <property type="project" value="TreeGrafter"/>
</dbReference>
<dbReference type="SMART" id="SM00642">
    <property type="entry name" value="Aamy"/>
    <property type="match status" value="1"/>
</dbReference>
<gene>
    <name evidence="2" type="primary">treY</name>
    <name evidence="2" type="ORF">HYZ11_04575</name>
</gene>
<proteinExistence type="predicted"/>
<dbReference type="PANTHER" id="PTHR10357:SF216">
    <property type="entry name" value="MALTOOLIGOSYL TREHALOSE SYNTHASE-RELATED"/>
    <property type="match status" value="1"/>
</dbReference>
<sequence>MSPRRSARAAPPRRMKAPALPPGATYRIQFNRRFTLDDAVRICPYLRELGITHLYASPIFAARPGSGHGYDVIDFSSVNPELGGEKSLRRLVRALAKRDMSLLLDIVPNHMCIAHEGNLWWQDVLENGRSSSYAEFFAIEWEPPQKELRRRALLPVLGASLQEVLRNREIRLFFGGGSLWARYYTSRFPLAPDTWPPILDLAASKSRATRGARFLQGLSRMLSRLPDHWSGHPEEARKRRDEAARVKRRLGAITRRGGALLRALEAALEEINSAKGRRLLASILESQPYRLEFWREGHRRINYRRFFDINELAGLRVERPEVFEAVHGLVLRLMRAGWVQALRVDHVDGLYDPEKYLRDLRRAIRAGRRAGPQRNPFILVEKILARDETLPPRWPVQGTTGYEFLNLLNGVFVAAEDGDALRRIYARYAGERRPFGKIVRESKKHVIEASFGSDVNRLARLLNEAISGHSKRLGLSQLEKALSELLAAFRVYRTYGRGGKLSAVDARRVREAVRDAQAHNSRQRGVLARIGKLLLGEERRADPSLRREFLLRFQQLSGPVMAKGYEDTALYRYYPLASLNEVGGEPDRFGGPLEEFHRENLSRLRRFPHGLSATSTHDTKRSEDVRARLDVLSEIPEEWEETIRRWRTLNRRWKCRIKGAETPAPDDEYLLYQTLAGAWPCESMDEVVRCEFTGRIQAYTQKALREAKRRTSWLNPDECYEEAVRSFISAILKRGRGNLFLEEFQEFMARIIRPGLYNSLSQTLLKIASPGVPDFYQGCESLSFSLVDPDNRRPVDFTRLQRVLARIRGAADYAALAGRLARAPEDGRAKLFVTCRALEARRRHSGLFARGAYLAVKAAGRRKGHVVAFARTKGKKVFVAAAGHFFVQLDAARRPPVGEDAWEDTALRLGRRLGSSRWRDCLTGEECKAAGAGLPLAEVFSRMPVALLERIS</sequence>
<feature type="domain" description="Glycosyl hydrolase family 13 catalytic" evidence="1">
    <location>
        <begin position="30"/>
        <end position="529"/>
    </location>
</feature>
<dbReference type="PANTHER" id="PTHR10357">
    <property type="entry name" value="ALPHA-AMYLASE FAMILY MEMBER"/>
    <property type="match status" value="1"/>
</dbReference>
<dbReference type="GO" id="GO:0030980">
    <property type="term" value="P:alpha-glucan catabolic process"/>
    <property type="evidence" value="ECO:0007669"/>
    <property type="project" value="TreeGrafter"/>
</dbReference>
<name>A0A932I058_UNCTE</name>
<dbReference type="NCBIfam" id="TIGR02401">
    <property type="entry name" value="trehalose_TreY"/>
    <property type="match status" value="1"/>
</dbReference>